<evidence type="ECO:0000313" key="2">
    <source>
        <dbReference type="EMBL" id="CAF0765073.1"/>
    </source>
</evidence>
<dbReference type="InterPro" id="IPR000073">
    <property type="entry name" value="AB_hydrolase_1"/>
</dbReference>
<keyword evidence="4" id="KW-1185">Reference proteome</keyword>
<sequence length="327" mass="36836">MSLLITIFIVGSAGLIYKFRDRLGFPSGRLSRQFNSKSSGALTSMGSDEFIELSFGKVHYIYRSSINSSSTLNVFVHGFSIPMEIWQDVFQSLSNDNQSCLIFDLYGRGWSDAPDVPMNIDLFVSQLVELLSALKLSHQKYNLFGVSMGGYIVQRFTELYPSRVSKLILCCSVGLNNPKPSPVLLSILSVPILGPALFKLIMQRGDSEKIRSQWAYPGSDKYKQYVDLFLKACKHHPGYLRSLLSTILYFDFDSALNSIQTVNKLNIPILIIWGDKDTLIPVENGYRYHQLYKNSSLTIVPGANHSLLIEHSDEAIRAIKPFLNEKN</sequence>
<dbReference type="EMBL" id="CAJNOJ010000007">
    <property type="protein sequence ID" value="CAF0765073.1"/>
    <property type="molecule type" value="Genomic_DNA"/>
</dbReference>
<dbReference type="PRINTS" id="PR00111">
    <property type="entry name" value="ABHYDROLASE"/>
</dbReference>
<evidence type="ECO:0000313" key="3">
    <source>
        <dbReference type="EMBL" id="CAF1357374.1"/>
    </source>
</evidence>
<dbReference type="Proteomes" id="UP000663828">
    <property type="component" value="Unassembled WGS sequence"/>
</dbReference>
<dbReference type="OrthoDB" id="19657at2759"/>
<dbReference type="EMBL" id="CAJNOR010002924">
    <property type="protein sequence ID" value="CAF1357374.1"/>
    <property type="molecule type" value="Genomic_DNA"/>
</dbReference>
<feature type="domain" description="Serine aminopeptidase S33" evidence="1">
    <location>
        <begin position="74"/>
        <end position="311"/>
    </location>
</feature>
<evidence type="ECO:0000259" key="1">
    <source>
        <dbReference type="Pfam" id="PF12146"/>
    </source>
</evidence>
<dbReference type="Proteomes" id="UP000663852">
    <property type="component" value="Unassembled WGS sequence"/>
</dbReference>
<protein>
    <recommendedName>
        <fullName evidence="1">Serine aminopeptidase S33 domain-containing protein</fullName>
    </recommendedName>
</protein>
<evidence type="ECO:0000313" key="5">
    <source>
        <dbReference type="Proteomes" id="UP000663852"/>
    </source>
</evidence>
<dbReference type="InterPro" id="IPR050266">
    <property type="entry name" value="AB_hydrolase_sf"/>
</dbReference>
<comment type="caution">
    <text evidence="2">The sequence shown here is derived from an EMBL/GenBank/DDBJ whole genome shotgun (WGS) entry which is preliminary data.</text>
</comment>
<reference evidence="2" key="1">
    <citation type="submission" date="2021-02" db="EMBL/GenBank/DDBJ databases">
        <authorList>
            <person name="Nowell W R."/>
        </authorList>
    </citation>
    <scope>NUCLEOTIDE SEQUENCE</scope>
</reference>
<gene>
    <name evidence="2" type="ORF">EDS130_LOCUS3010</name>
    <name evidence="3" type="ORF">XAT740_LOCUS31818</name>
</gene>
<dbReference type="PANTHER" id="PTHR43798">
    <property type="entry name" value="MONOACYLGLYCEROL LIPASE"/>
    <property type="match status" value="1"/>
</dbReference>
<dbReference type="SUPFAM" id="SSF53474">
    <property type="entry name" value="alpha/beta-Hydrolases"/>
    <property type="match status" value="1"/>
</dbReference>
<name>A0A813QCE1_ADIRI</name>
<organism evidence="2 5">
    <name type="scientific">Adineta ricciae</name>
    <name type="common">Rotifer</name>
    <dbReference type="NCBI Taxonomy" id="249248"/>
    <lineage>
        <taxon>Eukaryota</taxon>
        <taxon>Metazoa</taxon>
        <taxon>Spiralia</taxon>
        <taxon>Gnathifera</taxon>
        <taxon>Rotifera</taxon>
        <taxon>Eurotatoria</taxon>
        <taxon>Bdelloidea</taxon>
        <taxon>Adinetida</taxon>
        <taxon>Adinetidae</taxon>
        <taxon>Adineta</taxon>
    </lineage>
</organism>
<dbReference type="AlphaFoldDB" id="A0A813QCE1"/>
<dbReference type="Gene3D" id="3.40.50.1820">
    <property type="entry name" value="alpha/beta hydrolase"/>
    <property type="match status" value="1"/>
</dbReference>
<dbReference type="Pfam" id="PF12146">
    <property type="entry name" value="Hydrolase_4"/>
    <property type="match status" value="1"/>
</dbReference>
<dbReference type="InterPro" id="IPR029058">
    <property type="entry name" value="AB_hydrolase_fold"/>
</dbReference>
<evidence type="ECO:0000313" key="4">
    <source>
        <dbReference type="Proteomes" id="UP000663828"/>
    </source>
</evidence>
<accession>A0A813QCE1</accession>
<dbReference type="InterPro" id="IPR022742">
    <property type="entry name" value="Hydrolase_4"/>
</dbReference>
<proteinExistence type="predicted"/>